<keyword evidence="2" id="KW-0812">Transmembrane</keyword>
<feature type="region of interest" description="Disordered" evidence="1">
    <location>
        <begin position="22"/>
        <end position="44"/>
    </location>
</feature>
<protein>
    <submittedName>
        <fullName evidence="3">Uncharacterized protein</fullName>
    </submittedName>
</protein>
<accession>A0AA39XD49</accession>
<organism evidence="3 4">
    <name type="scientific">Immersiella caudata</name>
    <dbReference type="NCBI Taxonomy" id="314043"/>
    <lineage>
        <taxon>Eukaryota</taxon>
        <taxon>Fungi</taxon>
        <taxon>Dikarya</taxon>
        <taxon>Ascomycota</taxon>
        <taxon>Pezizomycotina</taxon>
        <taxon>Sordariomycetes</taxon>
        <taxon>Sordariomycetidae</taxon>
        <taxon>Sordariales</taxon>
        <taxon>Lasiosphaeriaceae</taxon>
        <taxon>Immersiella</taxon>
    </lineage>
</organism>
<evidence type="ECO:0000313" key="4">
    <source>
        <dbReference type="Proteomes" id="UP001175000"/>
    </source>
</evidence>
<evidence type="ECO:0000313" key="3">
    <source>
        <dbReference type="EMBL" id="KAK0631757.1"/>
    </source>
</evidence>
<sequence>MGFQQYCHTRFTYETADPDDTDFDSGFYSGSSSGSKTETQYPPIRPDKPYPSFAERWNEKHVPRYGVNRDFILSGNGPLPEQINPDPTIYQFTGLDARRRQMIELLGFDQPALIPAADPSGVETRNLDDLQTGEGGAGQTPKWRPVKLDIRKQWPIGKELDSHWYKSVWVELFIRVRHFAKKYFEFEGSAYSDFLPEWEGGKLWKEAGLGEVFLHYAQLVARQDNKDGGWEGLLGEKERRTALVVAVISRVLQTEVFDEYLFGASTTARKMFKAQDSATITTEGYSRTETRANCVRLILGQNTLTENFWEHVDSLAFQMTEMLLPLLILTDRKIGDESQANSLRAMHQELHHIVAEAGYLSIGIRRSRDIFRFNWPVPGQPWELDHDNTDEENTIFNRSKEASESVDKEAKKVWEARKEEEATGVNIPDAYHRPSIWDWLLLSRSHAGAPAQERYVVPSYLAKVHIVLHPTLQRLSTASEDGRSQHYTVATGEAVDLILKAQVVYYHGRAEDKFDALEGEPSLATWAETRRPVKTLTKALTKFTSTLALSFLRGLFWVWDRGSSISVLLLSLIALVLAWHAFKTLSDDFVRTIESVKQFVTDWAKEVAVFILTAIIYLLRALTFCINCTFLAARLVRLFLIWLIWLCRGAIFTQEGRDAAGAGLPIITWDASQAQTYTYAR</sequence>
<comment type="caution">
    <text evidence="3">The sequence shown here is derived from an EMBL/GenBank/DDBJ whole genome shotgun (WGS) entry which is preliminary data.</text>
</comment>
<feature type="transmembrane region" description="Helical" evidence="2">
    <location>
        <begin position="603"/>
        <end position="623"/>
    </location>
</feature>
<name>A0AA39XD49_9PEZI</name>
<dbReference type="Proteomes" id="UP001175000">
    <property type="component" value="Unassembled WGS sequence"/>
</dbReference>
<reference evidence="3" key="1">
    <citation type="submission" date="2023-06" db="EMBL/GenBank/DDBJ databases">
        <title>Genome-scale phylogeny and comparative genomics of the fungal order Sordariales.</title>
        <authorList>
            <consortium name="Lawrence Berkeley National Laboratory"/>
            <person name="Hensen N."/>
            <person name="Bonometti L."/>
            <person name="Westerberg I."/>
            <person name="Brannstrom I.O."/>
            <person name="Guillou S."/>
            <person name="Cros-Aarteil S."/>
            <person name="Calhoun S."/>
            <person name="Haridas S."/>
            <person name="Kuo A."/>
            <person name="Mondo S."/>
            <person name="Pangilinan J."/>
            <person name="Riley R."/>
            <person name="Labutti K."/>
            <person name="Andreopoulos B."/>
            <person name="Lipzen A."/>
            <person name="Chen C."/>
            <person name="Yanf M."/>
            <person name="Daum C."/>
            <person name="Ng V."/>
            <person name="Clum A."/>
            <person name="Steindorff A."/>
            <person name="Ohm R."/>
            <person name="Martin F."/>
            <person name="Silar P."/>
            <person name="Natvig D."/>
            <person name="Lalanne C."/>
            <person name="Gautier V."/>
            <person name="Ament-Velasquez S.L."/>
            <person name="Kruys A."/>
            <person name="Hutchinson M.I."/>
            <person name="Powell A.J."/>
            <person name="Barry K."/>
            <person name="Miller A.N."/>
            <person name="Grigoriev I.V."/>
            <person name="Debuchy R."/>
            <person name="Gladieux P."/>
            <person name="Thoren M.H."/>
            <person name="Johannesson H."/>
        </authorList>
    </citation>
    <scope>NUCLEOTIDE SEQUENCE</scope>
    <source>
        <strain evidence="3">CBS 606.72</strain>
    </source>
</reference>
<feature type="transmembrane region" description="Helical" evidence="2">
    <location>
        <begin position="629"/>
        <end position="647"/>
    </location>
</feature>
<keyword evidence="4" id="KW-1185">Reference proteome</keyword>
<evidence type="ECO:0000256" key="1">
    <source>
        <dbReference type="SAM" id="MobiDB-lite"/>
    </source>
</evidence>
<feature type="compositionally biased region" description="Low complexity" evidence="1">
    <location>
        <begin position="24"/>
        <end position="35"/>
    </location>
</feature>
<proteinExistence type="predicted"/>
<gene>
    <name evidence="3" type="ORF">B0T14DRAFT_572988</name>
</gene>
<keyword evidence="2" id="KW-0472">Membrane</keyword>
<evidence type="ECO:0000256" key="2">
    <source>
        <dbReference type="SAM" id="Phobius"/>
    </source>
</evidence>
<dbReference type="EMBL" id="JAULSU010000001">
    <property type="protein sequence ID" value="KAK0631757.1"/>
    <property type="molecule type" value="Genomic_DNA"/>
</dbReference>
<dbReference type="AlphaFoldDB" id="A0AA39XD49"/>
<feature type="transmembrane region" description="Helical" evidence="2">
    <location>
        <begin position="565"/>
        <end position="582"/>
    </location>
</feature>
<keyword evidence="2" id="KW-1133">Transmembrane helix</keyword>